<dbReference type="PROSITE" id="PS50932">
    <property type="entry name" value="HTH_LACI_2"/>
    <property type="match status" value="1"/>
</dbReference>
<dbReference type="OrthoDB" id="9775106at2"/>
<dbReference type="PANTHER" id="PTHR30146:SF153">
    <property type="entry name" value="LACTOSE OPERON REPRESSOR"/>
    <property type="match status" value="1"/>
</dbReference>
<reference evidence="5 6" key="1">
    <citation type="submission" date="2019-09" db="EMBL/GenBank/DDBJ databases">
        <title>Bacillus ochoae sp. nov., Paenibacillus whitsoniae sp. nov., Paenibacillus spiritus sp. nov. Isolated from the Mars Exploration Rover during spacecraft assembly.</title>
        <authorList>
            <person name="Seuylemezian A."/>
            <person name="Vaishampayan P."/>
        </authorList>
    </citation>
    <scope>NUCLEOTIDE SEQUENCE [LARGE SCALE GENOMIC DNA]</scope>
    <source>
        <strain evidence="5 6">MER_111</strain>
    </source>
</reference>
<evidence type="ECO:0000313" key="5">
    <source>
        <dbReference type="EMBL" id="KAA9006341.1"/>
    </source>
</evidence>
<dbReference type="Pfam" id="PF00356">
    <property type="entry name" value="LacI"/>
    <property type="match status" value="1"/>
</dbReference>
<keyword evidence="2" id="KW-0238">DNA-binding</keyword>
<keyword evidence="3" id="KW-0804">Transcription</keyword>
<dbReference type="Proteomes" id="UP000367750">
    <property type="component" value="Unassembled WGS sequence"/>
</dbReference>
<organism evidence="5 6">
    <name type="scientific">Paenibacillus spiritus</name>
    <dbReference type="NCBI Taxonomy" id="2496557"/>
    <lineage>
        <taxon>Bacteria</taxon>
        <taxon>Bacillati</taxon>
        <taxon>Bacillota</taxon>
        <taxon>Bacilli</taxon>
        <taxon>Bacillales</taxon>
        <taxon>Paenibacillaceae</taxon>
        <taxon>Paenibacillus</taxon>
    </lineage>
</organism>
<dbReference type="InterPro" id="IPR010982">
    <property type="entry name" value="Lambda_DNA-bd_dom_sf"/>
</dbReference>
<name>A0A5J5GE51_9BACL</name>
<dbReference type="InterPro" id="IPR000843">
    <property type="entry name" value="HTH_LacI"/>
</dbReference>
<dbReference type="SMART" id="SM00354">
    <property type="entry name" value="HTH_LACI"/>
    <property type="match status" value="1"/>
</dbReference>
<proteinExistence type="predicted"/>
<comment type="caution">
    <text evidence="5">The sequence shown here is derived from an EMBL/GenBank/DDBJ whole genome shotgun (WGS) entry which is preliminary data.</text>
</comment>
<dbReference type="EMBL" id="VYKK01000005">
    <property type="protein sequence ID" value="KAA9006341.1"/>
    <property type="molecule type" value="Genomic_DNA"/>
</dbReference>
<keyword evidence="6" id="KW-1185">Reference proteome</keyword>
<dbReference type="PROSITE" id="PS00356">
    <property type="entry name" value="HTH_LACI_1"/>
    <property type="match status" value="1"/>
</dbReference>
<dbReference type="Gene3D" id="1.10.260.40">
    <property type="entry name" value="lambda repressor-like DNA-binding domains"/>
    <property type="match status" value="1"/>
</dbReference>
<sequence length="302" mass="33000">MRKATMKDIAAKANVSVATVSYVLNRVQGQSIPPKTQALIREIAEELHYVPNLAARSLGSRRTGLIGLLVYGLPAEPFWKQQSQSSFIRSLERLLTAGGYHVLLMTIGPGPGLLDIVALRKLDAVLVIDVPEDAFYPVSRHFVEGVPLITIDSFIEDRLFHQIAYDYGAVLKEALGDAGEDLCLITESFHNGELNRYIADSSGLPASRIYRIGSSEELDHLLENAPGGPAVVINEFLASRIAAAGVFSPLMAIPTGDCPELLGPNVRVYPFQGSKAQEACRLLEILLHHPEQLGDNNRHCIR</sequence>
<dbReference type="SUPFAM" id="SSF47413">
    <property type="entry name" value="lambda repressor-like DNA-binding domains"/>
    <property type="match status" value="1"/>
</dbReference>
<dbReference type="RefSeq" id="WP_150457173.1">
    <property type="nucleotide sequence ID" value="NZ_VYKK01000005.1"/>
</dbReference>
<evidence type="ECO:0000256" key="2">
    <source>
        <dbReference type="ARBA" id="ARBA00023125"/>
    </source>
</evidence>
<dbReference type="PANTHER" id="PTHR30146">
    <property type="entry name" value="LACI-RELATED TRANSCRIPTIONAL REPRESSOR"/>
    <property type="match status" value="1"/>
</dbReference>
<evidence type="ECO:0000256" key="3">
    <source>
        <dbReference type="ARBA" id="ARBA00023163"/>
    </source>
</evidence>
<evidence type="ECO:0000313" key="6">
    <source>
        <dbReference type="Proteomes" id="UP000367750"/>
    </source>
</evidence>
<feature type="domain" description="HTH lacI-type" evidence="4">
    <location>
        <begin position="4"/>
        <end position="60"/>
    </location>
</feature>
<gene>
    <name evidence="5" type="ORF">F4V43_05105</name>
</gene>
<evidence type="ECO:0000256" key="1">
    <source>
        <dbReference type="ARBA" id="ARBA00023015"/>
    </source>
</evidence>
<dbReference type="GO" id="GO:0003700">
    <property type="term" value="F:DNA-binding transcription factor activity"/>
    <property type="evidence" value="ECO:0007669"/>
    <property type="project" value="TreeGrafter"/>
</dbReference>
<accession>A0A5J5GE51</accession>
<protein>
    <submittedName>
        <fullName evidence="5">LacI family transcriptional regulator</fullName>
    </submittedName>
</protein>
<dbReference type="Gene3D" id="3.40.50.2300">
    <property type="match status" value="1"/>
</dbReference>
<dbReference type="AlphaFoldDB" id="A0A5J5GE51"/>
<evidence type="ECO:0000259" key="4">
    <source>
        <dbReference type="PROSITE" id="PS50932"/>
    </source>
</evidence>
<keyword evidence="1" id="KW-0805">Transcription regulation</keyword>
<dbReference type="GO" id="GO:0000976">
    <property type="term" value="F:transcription cis-regulatory region binding"/>
    <property type="evidence" value="ECO:0007669"/>
    <property type="project" value="TreeGrafter"/>
</dbReference>
<dbReference type="CDD" id="cd01392">
    <property type="entry name" value="HTH_LacI"/>
    <property type="match status" value="1"/>
</dbReference>